<proteinExistence type="inferred from homology"/>
<keyword evidence="6" id="KW-1185">Reference proteome</keyword>
<dbReference type="InterPro" id="IPR052610">
    <property type="entry name" value="bHLH_transcription_regulator"/>
</dbReference>
<dbReference type="GO" id="GO:0046983">
    <property type="term" value="F:protein dimerization activity"/>
    <property type="evidence" value="ECO:0007669"/>
    <property type="project" value="InterPro"/>
</dbReference>
<evidence type="ECO:0000256" key="1">
    <source>
        <dbReference type="ARBA" id="ARBA00005510"/>
    </source>
</evidence>
<sequence length="75" mass="8578">LPEAAHYQQSSERRSRAHLNTQEHVIAERRRREKMQQQFVALATIIPDLPKIGSEGVSTTTELINNLTEALRHFG</sequence>
<gene>
    <name evidence="5" type="ORF">EJB05_17888</name>
</gene>
<dbReference type="PANTHER" id="PTHR45959:SF59">
    <property type="entry name" value="BHLH DOMAIN-CONTAINING PROTEIN"/>
    <property type="match status" value="1"/>
</dbReference>
<evidence type="ECO:0000313" key="6">
    <source>
        <dbReference type="Proteomes" id="UP000324897"/>
    </source>
</evidence>
<accession>A0A5J9VLQ9</accession>
<keyword evidence="3" id="KW-0804">Transcription</keyword>
<comment type="similarity">
    <text evidence="1">Belongs to the bHLH protein family.</text>
</comment>
<dbReference type="PROSITE" id="PS50888">
    <property type="entry name" value="BHLH"/>
    <property type="match status" value="1"/>
</dbReference>
<dbReference type="OrthoDB" id="650644at2759"/>
<dbReference type="Proteomes" id="UP000324897">
    <property type="component" value="Unassembled WGS sequence"/>
</dbReference>
<dbReference type="Gene3D" id="4.10.280.10">
    <property type="entry name" value="Helix-loop-helix DNA-binding domain"/>
    <property type="match status" value="1"/>
</dbReference>
<dbReference type="InterPro" id="IPR036638">
    <property type="entry name" value="HLH_DNA-bd_sf"/>
</dbReference>
<name>A0A5J9VLQ9_9POAL</name>
<evidence type="ECO:0000313" key="5">
    <source>
        <dbReference type="EMBL" id="TVU35980.1"/>
    </source>
</evidence>
<feature type="domain" description="BHLH" evidence="4">
    <location>
        <begin position="19"/>
        <end position="75"/>
    </location>
</feature>
<dbReference type="InterPro" id="IPR011598">
    <property type="entry name" value="bHLH_dom"/>
</dbReference>
<dbReference type="AlphaFoldDB" id="A0A5J9VLQ9"/>
<evidence type="ECO:0000256" key="2">
    <source>
        <dbReference type="ARBA" id="ARBA00023015"/>
    </source>
</evidence>
<dbReference type="SUPFAM" id="SSF47459">
    <property type="entry name" value="HLH, helix-loop-helix DNA-binding domain"/>
    <property type="match status" value="1"/>
</dbReference>
<evidence type="ECO:0000256" key="3">
    <source>
        <dbReference type="ARBA" id="ARBA00023163"/>
    </source>
</evidence>
<dbReference type="PANTHER" id="PTHR45959">
    <property type="entry name" value="BHLH TRANSCRIPTION FACTOR"/>
    <property type="match status" value="1"/>
</dbReference>
<dbReference type="EMBL" id="RWGY01000009">
    <property type="protein sequence ID" value="TVU35980.1"/>
    <property type="molecule type" value="Genomic_DNA"/>
</dbReference>
<comment type="caution">
    <text evidence="5">The sequence shown here is derived from an EMBL/GenBank/DDBJ whole genome shotgun (WGS) entry which is preliminary data.</text>
</comment>
<feature type="non-terminal residue" evidence="5">
    <location>
        <position position="1"/>
    </location>
</feature>
<reference evidence="5 6" key="1">
    <citation type="journal article" date="2019" name="Sci. Rep.">
        <title>A high-quality genome of Eragrostis curvula grass provides insights into Poaceae evolution and supports new strategies to enhance forage quality.</title>
        <authorList>
            <person name="Carballo J."/>
            <person name="Santos B.A.C.M."/>
            <person name="Zappacosta D."/>
            <person name="Garbus I."/>
            <person name="Selva J.P."/>
            <person name="Gallo C.A."/>
            <person name="Diaz A."/>
            <person name="Albertini E."/>
            <person name="Caccamo M."/>
            <person name="Echenique V."/>
        </authorList>
    </citation>
    <scope>NUCLEOTIDE SEQUENCE [LARGE SCALE GENOMIC DNA]</scope>
    <source>
        <strain evidence="6">cv. Victoria</strain>
        <tissue evidence="5">Leaf</tissue>
    </source>
</reference>
<evidence type="ECO:0000259" key="4">
    <source>
        <dbReference type="PROSITE" id="PS50888"/>
    </source>
</evidence>
<organism evidence="5 6">
    <name type="scientific">Eragrostis curvula</name>
    <name type="common">weeping love grass</name>
    <dbReference type="NCBI Taxonomy" id="38414"/>
    <lineage>
        <taxon>Eukaryota</taxon>
        <taxon>Viridiplantae</taxon>
        <taxon>Streptophyta</taxon>
        <taxon>Embryophyta</taxon>
        <taxon>Tracheophyta</taxon>
        <taxon>Spermatophyta</taxon>
        <taxon>Magnoliopsida</taxon>
        <taxon>Liliopsida</taxon>
        <taxon>Poales</taxon>
        <taxon>Poaceae</taxon>
        <taxon>PACMAD clade</taxon>
        <taxon>Chloridoideae</taxon>
        <taxon>Eragrostideae</taxon>
        <taxon>Eragrostidinae</taxon>
        <taxon>Eragrostis</taxon>
    </lineage>
</organism>
<protein>
    <recommendedName>
        <fullName evidence="4">BHLH domain-containing protein</fullName>
    </recommendedName>
</protein>
<dbReference type="Pfam" id="PF00010">
    <property type="entry name" value="HLH"/>
    <property type="match status" value="1"/>
</dbReference>
<keyword evidence="2" id="KW-0805">Transcription regulation</keyword>